<evidence type="ECO:0000256" key="1">
    <source>
        <dbReference type="ARBA" id="ARBA00001947"/>
    </source>
</evidence>
<gene>
    <name evidence="10" type="ORF">D1345_09895</name>
</gene>
<keyword evidence="3" id="KW-0479">Metal-binding</keyword>
<evidence type="ECO:0000313" key="10">
    <source>
        <dbReference type="EMBL" id="AXT46482.1"/>
    </source>
</evidence>
<evidence type="ECO:0000259" key="8">
    <source>
        <dbReference type="Pfam" id="PF01551"/>
    </source>
</evidence>
<dbReference type="InterPro" id="IPR054512">
    <property type="entry name" value="NMB0315-like_N"/>
</dbReference>
<evidence type="ECO:0000259" key="9">
    <source>
        <dbReference type="Pfam" id="PF22310"/>
    </source>
</evidence>
<dbReference type="RefSeq" id="WP_019100440.1">
    <property type="nucleotide sequence ID" value="NZ_CP031968.1"/>
</dbReference>
<dbReference type="GO" id="GO:0046872">
    <property type="term" value="F:metal ion binding"/>
    <property type="evidence" value="ECO:0007669"/>
    <property type="project" value="UniProtKB-KW"/>
</dbReference>
<accession>A0AAD0W8L0</accession>
<feature type="domain" description="DD-carboxypeptidase/endopeptidase Mpg-like N-terminal" evidence="9">
    <location>
        <begin position="77"/>
        <end position="159"/>
    </location>
</feature>
<dbReference type="CDD" id="cd12797">
    <property type="entry name" value="M23_peptidase"/>
    <property type="match status" value="1"/>
</dbReference>
<dbReference type="Gene3D" id="2.70.70.10">
    <property type="entry name" value="Glucose Permease (Domain IIA)"/>
    <property type="match status" value="1"/>
</dbReference>
<dbReference type="InterPro" id="IPR016047">
    <property type="entry name" value="M23ase_b-sheet_dom"/>
</dbReference>
<comment type="cofactor">
    <cofactor evidence="1">
        <name>Zn(2+)</name>
        <dbReference type="ChEBI" id="CHEBI:29105"/>
    </cofactor>
</comment>
<keyword evidence="7" id="KW-0732">Signal</keyword>
<name>A0AAD0W8L0_9NEIS</name>
<feature type="chain" id="PRO_5042111620" evidence="7">
    <location>
        <begin position="42"/>
        <end position="444"/>
    </location>
</feature>
<evidence type="ECO:0000256" key="3">
    <source>
        <dbReference type="ARBA" id="ARBA00022723"/>
    </source>
</evidence>
<dbReference type="Proteomes" id="UP000259465">
    <property type="component" value="Chromosome"/>
</dbReference>
<dbReference type="PANTHER" id="PTHR21666">
    <property type="entry name" value="PEPTIDASE-RELATED"/>
    <property type="match status" value="1"/>
</dbReference>
<organism evidence="10 11">
    <name type="scientific">Chromobacterium rhizoryzae</name>
    <dbReference type="NCBI Taxonomy" id="1778675"/>
    <lineage>
        <taxon>Bacteria</taxon>
        <taxon>Pseudomonadati</taxon>
        <taxon>Pseudomonadota</taxon>
        <taxon>Betaproteobacteria</taxon>
        <taxon>Neisseriales</taxon>
        <taxon>Chromobacteriaceae</taxon>
        <taxon>Chromobacterium</taxon>
    </lineage>
</organism>
<evidence type="ECO:0000256" key="7">
    <source>
        <dbReference type="SAM" id="SignalP"/>
    </source>
</evidence>
<feature type="signal peptide" evidence="7">
    <location>
        <begin position="1"/>
        <end position="41"/>
    </location>
</feature>
<dbReference type="KEGG" id="crz:D1345_09895"/>
<dbReference type="Gene3D" id="3.10.450.350">
    <property type="match status" value="2"/>
</dbReference>
<dbReference type="InterPro" id="IPR011055">
    <property type="entry name" value="Dup_hybrid_motif"/>
</dbReference>
<evidence type="ECO:0000256" key="5">
    <source>
        <dbReference type="ARBA" id="ARBA00022833"/>
    </source>
</evidence>
<protein>
    <submittedName>
        <fullName evidence="10">M23 family peptidase</fullName>
    </submittedName>
</protein>
<dbReference type="InterPro" id="IPR050570">
    <property type="entry name" value="Cell_wall_metabolism_enzyme"/>
</dbReference>
<evidence type="ECO:0000256" key="2">
    <source>
        <dbReference type="ARBA" id="ARBA00022670"/>
    </source>
</evidence>
<keyword evidence="11" id="KW-1185">Reference proteome</keyword>
<dbReference type="GO" id="GO:0006508">
    <property type="term" value="P:proteolysis"/>
    <property type="evidence" value="ECO:0007669"/>
    <property type="project" value="UniProtKB-KW"/>
</dbReference>
<feature type="domain" description="M23ase beta-sheet core" evidence="8">
    <location>
        <begin position="305"/>
        <end position="401"/>
    </location>
</feature>
<dbReference type="GeneID" id="58559741"/>
<evidence type="ECO:0000256" key="6">
    <source>
        <dbReference type="ARBA" id="ARBA00023049"/>
    </source>
</evidence>
<proteinExistence type="predicted"/>
<evidence type="ECO:0000313" key="11">
    <source>
        <dbReference type="Proteomes" id="UP000259465"/>
    </source>
</evidence>
<dbReference type="SUPFAM" id="SSF51261">
    <property type="entry name" value="Duplicated hybrid motif"/>
    <property type="match status" value="1"/>
</dbReference>
<dbReference type="EMBL" id="CP031968">
    <property type="protein sequence ID" value="AXT46482.1"/>
    <property type="molecule type" value="Genomic_DNA"/>
</dbReference>
<reference evidence="10 11" key="1">
    <citation type="submission" date="2018-08" db="EMBL/GenBank/DDBJ databases">
        <title>Complete genome sequence of JP2-74.</title>
        <authorList>
            <person name="Wu L."/>
        </authorList>
    </citation>
    <scope>NUCLEOTIDE SEQUENCE [LARGE SCALE GENOMIC DNA]</scope>
    <source>
        <strain evidence="10 11">JP2-74</strain>
    </source>
</reference>
<sequence length="444" mass="48262">MDYRKLLHIPQKCFHKLMNHHLSLIGAAASLPLFGMATAFAVAQNGAQPAKPEVLQKEVTEQLTLPAFSFNESATRYWRDEAIQRGDTIARVLNRLGIRDSEANRFLHSSPLSKDLLKLKTGATLSVQTNDLGELFGLRFLNDDENGEQVLVAIEKVNGEWQASADPIATEAVQTVRSLLITRSVGAALAKAQVPRDIRAQLTEIFADQFNINSLGKGDRINLVYETLLYNGAPIAAGNLLAVEIQRSGKLHQAFYFAHDSESGAYYDALGKPIKQGFSHQPVANARISSGFGFRKHPILRSLRLHSGVDYAAASGTPIIAPADGTMVKVERQNGYGNMVEIRHNQKMTTLYAHMSRFAPGARSGKSVKAGEVIGYVGSTGRSTGPHLHFEVRINGQAVDPATNALPTPGLSATQLAEFKSGNQALTAHLKLLRELPTNIALLD</sequence>
<dbReference type="Pfam" id="PF01551">
    <property type="entry name" value="Peptidase_M23"/>
    <property type="match status" value="1"/>
</dbReference>
<keyword evidence="6" id="KW-0482">Metalloprotease</keyword>
<dbReference type="AlphaFoldDB" id="A0AAD0W8L0"/>
<keyword evidence="4" id="KW-0378">Hydrolase</keyword>
<dbReference type="FunFam" id="2.70.70.10:FF:000006">
    <property type="entry name" value="M23 family peptidase"/>
    <property type="match status" value="1"/>
</dbReference>
<keyword evidence="5" id="KW-0862">Zinc</keyword>
<evidence type="ECO:0000256" key="4">
    <source>
        <dbReference type="ARBA" id="ARBA00022801"/>
    </source>
</evidence>
<keyword evidence="2" id="KW-0645">Protease</keyword>
<dbReference type="Pfam" id="PF22310">
    <property type="entry name" value="NMB0315_dom_I"/>
    <property type="match status" value="1"/>
</dbReference>
<dbReference type="PANTHER" id="PTHR21666:SF288">
    <property type="entry name" value="CELL DIVISION PROTEIN YTFB"/>
    <property type="match status" value="1"/>
</dbReference>
<dbReference type="GO" id="GO:0004222">
    <property type="term" value="F:metalloendopeptidase activity"/>
    <property type="evidence" value="ECO:0007669"/>
    <property type="project" value="TreeGrafter"/>
</dbReference>